<keyword evidence="10" id="KW-1185">Reference proteome</keyword>
<keyword evidence="5 6" id="KW-0408">Iron</keyword>
<dbReference type="CDD" id="cd01040">
    <property type="entry name" value="Mb-like"/>
    <property type="match status" value="1"/>
</dbReference>
<evidence type="ECO:0000313" key="9">
    <source>
        <dbReference type="EMBL" id="MFH4973556.1"/>
    </source>
</evidence>
<dbReference type="SUPFAM" id="SSF46458">
    <property type="entry name" value="Globin-like"/>
    <property type="match status" value="1"/>
</dbReference>
<sequence>MLVVTTSVCKKGHLTKTMANTMSRDAVRDLCIKSLKNASLGEDEKSIQDGKDFYKNMFGKHPELRTYFKGAEKFTPDDVQASERFAKQGQRILLGVHLIARVYDDPATFHAYARETVNRHRIFKMDPSLWKGFFPVLLEYLRTKTQVDKETEEAWNILGEDFGNECLKHLKNLGLPH</sequence>
<dbReference type="InterPro" id="IPR012292">
    <property type="entry name" value="Globin/Proto"/>
</dbReference>
<reference evidence="9 10" key="1">
    <citation type="submission" date="2024-08" db="EMBL/GenBank/DDBJ databases">
        <title>Gnathostoma spinigerum genome.</title>
        <authorList>
            <person name="Gonzalez-Bertolin B."/>
            <person name="Monzon S."/>
            <person name="Zaballos A."/>
            <person name="Jimenez P."/>
            <person name="Dekumyoy P."/>
            <person name="Varona S."/>
            <person name="Cuesta I."/>
            <person name="Sumanam S."/>
            <person name="Adisakwattana P."/>
            <person name="Gasser R.B."/>
            <person name="Hernandez-Gonzalez A."/>
            <person name="Young N.D."/>
            <person name="Perteguer M.J."/>
        </authorList>
    </citation>
    <scope>NUCLEOTIDE SEQUENCE [LARGE SCALE GENOMIC DNA]</scope>
    <source>
        <strain evidence="9">AL3</strain>
        <tissue evidence="9">Liver</tissue>
    </source>
</reference>
<evidence type="ECO:0000256" key="1">
    <source>
        <dbReference type="ARBA" id="ARBA00022448"/>
    </source>
</evidence>
<dbReference type="PIRSF" id="PIRSF002026">
    <property type="entry name" value="Nematode_globin"/>
    <property type="match status" value="1"/>
</dbReference>
<evidence type="ECO:0000256" key="5">
    <source>
        <dbReference type="ARBA" id="ARBA00023004"/>
    </source>
</evidence>
<dbReference type="InterPro" id="IPR000971">
    <property type="entry name" value="Globin"/>
</dbReference>
<dbReference type="Proteomes" id="UP001608902">
    <property type="component" value="Unassembled WGS sequence"/>
</dbReference>
<dbReference type="AlphaFoldDB" id="A0ABD6E880"/>
<evidence type="ECO:0000259" key="8">
    <source>
        <dbReference type="PROSITE" id="PS01033"/>
    </source>
</evidence>
<dbReference type="EMBL" id="JBGFUD010000070">
    <property type="protein sequence ID" value="MFH4973556.1"/>
    <property type="molecule type" value="Genomic_DNA"/>
</dbReference>
<dbReference type="InterPro" id="IPR012085">
    <property type="entry name" value="Globin_nematode"/>
</dbReference>
<evidence type="ECO:0000256" key="7">
    <source>
        <dbReference type="RuleBase" id="RU000356"/>
    </source>
</evidence>
<comment type="similarity">
    <text evidence="7">Belongs to the globin family.</text>
</comment>
<comment type="caution">
    <text evidence="9">The sequence shown here is derived from an EMBL/GenBank/DDBJ whole genome shotgun (WGS) entry which is preliminary data.</text>
</comment>
<dbReference type="GO" id="GO:0046872">
    <property type="term" value="F:metal ion binding"/>
    <property type="evidence" value="ECO:0007669"/>
    <property type="project" value="UniProtKB-KW"/>
</dbReference>
<proteinExistence type="inferred from homology"/>
<dbReference type="PROSITE" id="PS01033">
    <property type="entry name" value="GLOBIN"/>
    <property type="match status" value="1"/>
</dbReference>
<evidence type="ECO:0000256" key="2">
    <source>
        <dbReference type="ARBA" id="ARBA00022617"/>
    </source>
</evidence>
<feature type="binding site" description="proximal binding residue" evidence="6">
    <location>
        <position position="120"/>
    </location>
    <ligand>
        <name>heme</name>
        <dbReference type="ChEBI" id="CHEBI:30413"/>
    </ligand>
    <ligandPart>
        <name>Fe</name>
        <dbReference type="ChEBI" id="CHEBI:18248"/>
    </ligandPart>
</feature>
<dbReference type="GO" id="GO:0005344">
    <property type="term" value="F:oxygen carrier activity"/>
    <property type="evidence" value="ECO:0007669"/>
    <property type="project" value="UniProtKB-KW"/>
</dbReference>
<evidence type="ECO:0000313" key="10">
    <source>
        <dbReference type="Proteomes" id="UP001608902"/>
    </source>
</evidence>
<dbReference type="Pfam" id="PF00042">
    <property type="entry name" value="Globin"/>
    <property type="match status" value="1"/>
</dbReference>
<evidence type="ECO:0000256" key="4">
    <source>
        <dbReference type="ARBA" id="ARBA00022723"/>
    </source>
</evidence>
<keyword evidence="2 7" id="KW-0349">Heme</keyword>
<keyword evidence="4 6" id="KW-0479">Metal-binding</keyword>
<name>A0ABD6E880_9BILA</name>
<protein>
    <recommendedName>
        <fullName evidence="8">Globin domain-containing protein</fullName>
    </recommendedName>
</protein>
<gene>
    <name evidence="9" type="ORF">AB6A40_000265</name>
</gene>
<organism evidence="9 10">
    <name type="scientific">Gnathostoma spinigerum</name>
    <dbReference type="NCBI Taxonomy" id="75299"/>
    <lineage>
        <taxon>Eukaryota</taxon>
        <taxon>Metazoa</taxon>
        <taxon>Ecdysozoa</taxon>
        <taxon>Nematoda</taxon>
        <taxon>Chromadorea</taxon>
        <taxon>Rhabditida</taxon>
        <taxon>Spirurina</taxon>
        <taxon>Gnathostomatomorpha</taxon>
        <taxon>Gnathostomatoidea</taxon>
        <taxon>Gnathostomatidae</taxon>
        <taxon>Gnathostoma</taxon>
    </lineage>
</organism>
<dbReference type="Gene3D" id="1.10.490.10">
    <property type="entry name" value="Globins"/>
    <property type="match status" value="1"/>
</dbReference>
<dbReference type="InterPro" id="IPR009050">
    <property type="entry name" value="Globin-like_sf"/>
</dbReference>
<dbReference type="InterPro" id="IPR044399">
    <property type="entry name" value="Mb-like_M"/>
</dbReference>
<evidence type="ECO:0000256" key="3">
    <source>
        <dbReference type="ARBA" id="ARBA00022621"/>
    </source>
</evidence>
<keyword evidence="1 7" id="KW-0813">Transport</keyword>
<keyword evidence="3 7" id="KW-0561">Oxygen transport</keyword>
<accession>A0ABD6E880</accession>
<feature type="domain" description="Globin" evidence="8">
    <location>
        <begin position="31"/>
        <end position="171"/>
    </location>
</feature>
<evidence type="ECO:0000256" key="6">
    <source>
        <dbReference type="PIRSR" id="PIRSR002026-1"/>
    </source>
</evidence>